<dbReference type="Proteomes" id="UP000614334">
    <property type="component" value="Unassembled WGS sequence"/>
</dbReference>
<evidence type="ECO:0000256" key="1">
    <source>
        <dbReference type="SAM" id="MobiDB-lite"/>
    </source>
</evidence>
<gene>
    <name evidence="2" type="ORF">RHS01_10776</name>
</gene>
<organism evidence="2 3">
    <name type="scientific">Rhizoctonia solani</name>
    <dbReference type="NCBI Taxonomy" id="456999"/>
    <lineage>
        <taxon>Eukaryota</taxon>
        <taxon>Fungi</taxon>
        <taxon>Dikarya</taxon>
        <taxon>Basidiomycota</taxon>
        <taxon>Agaricomycotina</taxon>
        <taxon>Agaricomycetes</taxon>
        <taxon>Cantharellales</taxon>
        <taxon>Ceratobasidiaceae</taxon>
        <taxon>Rhizoctonia</taxon>
    </lineage>
</organism>
<proteinExistence type="predicted"/>
<feature type="compositionally biased region" description="Basic and acidic residues" evidence="1">
    <location>
        <begin position="256"/>
        <end position="282"/>
    </location>
</feature>
<name>A0A8H7I6D5_9AGAM</name>
<comment type="caution">
    <text evidence="2">The sequence shown here is derived from an EMBL/GenBank/DDBJ whole genome shotgun (WGS) entry which is preliminary data.</text>
</comment>
<feature type="compositionally biased region" description="Basic and acidic residues" evidence="1">
    <location>
        <begin position="331"/>
        <end position="341"/>
    </location>
</feature>
<feature type="compositionally biased region" description="Acidic residues" evidence="1">
    <location>
        <begin position="283"/>
        <end position="330"/>
    </location>
</feature>
<protein>
    <submittedName>
        <fullName evidence="2">Uncharacterized protein</fullName>
    </submittedName>
</protein>
<dbReference type="EMBL" id="JACYCF010000037">
    <property type="protein sequence ID" value="KAF8748532.1"/>
    <property type="molecule type" value="Genomic_DNA"/>
</dbReference>
<evidence type="ECO:0000313" key="2">
    <source>
        <dbReference type="EMBL" id="KAF8748532.1"/>
    </source>
</evidence>
<feature type="region of interest" description="Disordered" evidence="1">
    <location>
        <begin position="392"/>
        <end position="413"/>
    </location>
</feature>
<feature type="region of interest" description="Disordered" evidence="1">
    <location>
        <begin position="206"/>
        <end position="341"/>
    </location>
</feature>
<sequence length="439" mass="49957">MSTGIPTLIQEVYRRSSLTAETVTLDPEAPRSKKSQNEVIVRALDGFVFVKHNKLVYPWYQDSTPEWWEDVQAYGYVTALVGQFKFFVWAGFMGEDYSDKHLVFMCIKDIVGMVKESSPHWRSGFEEILWLESKAGYSYALMEPDAIYDEVRWAEVIQSWTNLPPPLSQEDPTLRKVDRAGPQPQWWKVRGGKSWEWFTKSIRDAKAGAKRKINQDKQTSRKRKKGGKQATPSPSKKRAVSQDVEYSPGKVCGEPTKVHPRDDKAEGAKVEAQEREKGKEVSKDEEDSDEEEEGQEEGDEKEDEDEEEAEDTENKEDEEDGEDEEDEEDEDKGRERGEKEGQVVAMEVDRLRWMLKGKTKSRTVRYFFYFSIFNNFKLFDTKIFITVAMSSPPGKATSSKKIPDPEAASPSCKALPAPAQFARTPALGAQAHSSSCVSL</sequence>
<evidence type="ECO:0000313" key="3">
    <source>
        <dbReference type="Proteomes" id="UP000614334"/>
    </source>
</evidence>
<accession>A0A8H7I6D5</accession>
<feature type="compositionally biased region" description="Basic and acidic residues" evidence="1">
    <location>
        <begin position="206"/>
        <end position="219"/>
    </location>
</feature>
<dbReference type="AlphaFoldDB" id="A0A8H7I6D5"/>
<reference evidence="2" key="1">
    <citation type="submission" date="2020-09" db="EMBL/GenBank/DDBJ databases">
        <title>Comparative genome analyses of four rice-infecting Rhizoctonia solani isolates reveal extensive enrichment of homogalacturonan modification genes.</title>
        <authorList>
            <person name="Lee D.-Y."/>
            <person name="Jeon J."/>
            <person name="Kim K.-T."/>
            <person name="Cheong K."/>
            <person name="Song H."/>
            <person name="Choi G."/>
            <person name="Ko J."/>
            <person name="Opiyo S.O."/>
            <person name="Zuo S."/>
            <person name="Madhav S."/>
            <person name="Lee Y.-H."/>
            <person name="Wang G.-L."/>
        </authorList>
    </citation>
    <scope>NUCLEOTIDE SEQUENCE</scope>
    <source>
        <strain evidence="2">AG1-IA B2</strain>
    </source>
</reference>